<dbReference type="InterPro" id="IPR036322">
    <property type="entry name" value="WD40_repeat_dom_sf"/>
</dbReference>
<feature type="compositionally biased region" description="Acidic residues" evidence="6">
    <location>
        <begin position="76"/>
        <end position="89"/>
    </location>
</feature>
<organism evidence="7 8">
    <name type="scientific">Basidiobolus ranarum</name>
    <dbReference type="NCBI Taxonomy" id="34480"/>
    <lineage>
        <taxon>Eukaryota</taxon>
        <taxon>Fungi</taxon>
        <taxon>Fungi incertae sedis</taxon>
        <taxon>Zoopagomycota</taxon>
        <taxon>Entomophthoromycotina</taxon>
        <taxon>Basidiobolomycetes</taxon>
        <taxon>Basidiobolales</taxon>
        <taxon>Basidiobolaceae</taxon>
        <taxon>Basidiobolus</taxon>
    </lineage>
</organism>
<dbReference type="InterPro" id="IPR050505">
    <property type="entry name" value="WDR55/POC1"/>
</dbReference>
<dbReference type="PANTHER" id="PTHR44019">
    <property type="entry name" value="WD REPEAT-CONTAINING PROTEIN 55"/>
    <property type="match status" value="1"/>
</dbReference>
<keyword evidence="7" id="KW-0378">Hydrolase</keyword>
<dbReference type="GO" id="GO:0003724">
    <property type="term" value="F:RNA helicase activity"/>
    <property type="evidence" value="ECO:0007669"/>
    <property type="project" value="UniProtKB-EC"/>
</dbReference>
<evidence type="ECO:0000256" key="1">
    <source>
        <dbReference type="ARBA" id="ARBA00007625"/>
    </source>
</evidence>
<dbReference type="EMBL" id="JASJQH010008489">
    <property type="protein sequence ID" value="KAK9688494.1"/>
    <property type="molecule type" value="Genomic_DNA"/>
</dbReference>
<evidence type="ECO:0000256" key="2">
    <source>
        <dbReference type="ARBA" id="ARBA00022574"/>
    </source>
</evidence>
<comment type="similarity">
    <text evidence="1">Belongs to the WD repeat WDR55 family.</text>
</comment>
<dbReference type="Proteomes" id="UP001479436">
    <property type="component" value="Unassembled WGS sequence"/>
</dbReference>
<gene>
    <name evidence="7" type="primary">WDR55_2</name>
    <name evidence="7" type="ORF">K7432_014385</name>
</gene>
<feature type="region of interest" description="Disordered" evidence="6">
    <location>
        <begin position="76"/>
        <end position="138"/>
    </location>
</feature>
<keyword evidence="2" id="KW-0853">WD repeat</keyword>
<evidence type="ECO:0000256" key="6">
    <source>
        <dbReference type="SAM" id="MobiDB-lite"/>
    </source>
</evidence>
<name>A0ABR2VPQ2_9FUNG</name>
<accession>A0ABR2VPQ2</accession>
<keyword evidence="3" id="KW-0677">Repeat</keyword>
<dbReference type="Gene3D" id="2.130.10.10">
    <property type="entry name" value="YVTN repeat-like/Quinoprotein amine dehydrogenase"/>
    <property type="match status" value="1"/>
</dbReference>
<protein>
    <recommendedName>
        <fullName evidence="4">WD repeat-containing protein JIP5</fullName>
    </recommendedName>
    <alternativeName>
        <fullName evidence="5">WD repeat-containing protein jip5</fullName>
    </alternativeName>
</protein>
<evidence type="ECO:0000313" key="8">
    <source>
        <dbReference type="Proteomes" id="UP001479436"/>
    </source>
</evidence>
<keyword evidence="8" id="KW-1185">Reference proteome</keyword>
<evidence type="ECO:0000256" key="3">
    <source>
        <dbReference type="ARBA" id="ARBA00022737"/>
    </source>
</evidence>
<dbReference type="GO" id="GO:0016787">
    <property type="term" value="F:hydrolase activity"/>
    <property type="evidence" value="ECO:0007669"/>
    <property type="project" value="UniProtKB-KW"/>
</dbReference>
<reference evidence="7 8" key="1">
    <citation type="submission" date="2023-04" db="EMBL/GenBank/DDBJ databases">
        <title>Genome of Basidiobolus ranarum AG-B5.</title>
        <authorList>
            <person name="Stajich J.E."/>
            <person name="Carter-House D."/>
            <person name="Gryganskyi A."/>
        </authorList>
    </citation>
    <scope>NUCLEOTIDE SEQUENCE [LARGE SCALE GENOMIC DNA]</scope>
    <source>
        <strain evidence="7 8">AG-B5</strain>
    </source>
</reference>
<dbReference type="Pfam" id="PF00400">
    <property type="entry name" value="WD40"/>
    <property type="match status" value="1"/>
</dbReference>
<dbReference type="InterPro" id="IPR001680">
    <property type="entry name" value="WD40_rpt"/>
</dbReference>
<dbReference type="SUPFAM" id="SSF50978">
    <property type="entry name" value="WD40 repeat-like"/>
    <property type="match status" value="1"/>
</dbReference>
<sequence>MVKINEDIICTGSSDGLIRVVQIHPNKLLGVVGEHDDFPVEQIRLSHDNQYMGSCAHDQTVKFWNIGYLFDEDDDDEEEIEAEETEQQIELDQAPLDTESVEQMEEPKDSDNSDIEPEENNKRKKKQREKKEKKLPANFDIETSAAVDFFSDL</sequence>
<comment type="caution">
    <text evidence="7">The sequence shown here is derived from an EMBL/GenBank/DDBJ whole genome shotgun (WGS) entry which is preliminary data.</text>
</comment>
<dbReference type="SMART" id="SM00320">
    <property type="entry name" value="WD40"/>
    <property type="match status" value="1"/>
</dbReference>
<evidence type="ECO:0000256" key="4">
    <source>
        <dbReference type="ARBA" id="ARBA00039238"/>
    </source>
</evidence>
<evidence type="ECO:0000256" key="5">
    <source>
        <dbReference type="ARBA" id="ARBA00039514"/>
    </source>
</evidence>
<proteinExistence type="inferred from homology"/>
<dbReference type="InterPro" id="IPR015943">
    <property type="entry name" value="WD40/YVTN_repeat-like_dom_sf"/>
</dbReference>
<dbReference type="PANTHER" id="PTHR44019:SF20">
    <property type="entry name" value="WD REPEAT-CONTAINING PROTEIN 55"/>
    <property type="match status" value="1"/>
</dbReference>
<evidence type="ECO:0000313" key="7">
    <source>
        <dbReference type="EMBL" id="KAK9688494.1"/>
    </source>
</evidence>